<evidence type="ECO:0000256" key="2">
    <source>
        <dbReference type="SAM" id="Phobius"/>
    </source>
</evidence>
<gene>
    <name evidence="4" type="ORF">ES332_D03G105400v1</name>
</gene>
<dbReference type="GO" id="GO:0042254">
    <property type="term" value="P:ribosome biogenesis"/>
    <property type="evidence" value="ECO:0007669"/>
    <property type="project" value="InterPro"/>
</dbReference>
<keyword evidence="2" id="KW-0812">Transmembrane</keyword>
<proteinExistence type="predicted"/>
<dbReference type="Pfam" id="PF06732">
    <property type="entry name" value="Pescadillo_N"/>
    <property type="match status" value="1"/>
</dbReference>
<sequence length="123" mass="14235">MGSLWTIAVVILVNIRLAMDIRRWVFITHAAVWGSIIITYACMVVLDSIPVFPNYWTIYHLVKSPTYWLTIQHVLPPGKKKERNAARYMTRSQAVKILQVSLSDFSHLCCIQDPNQQLELQHI</sequence>
<feature type="domain" description="P-type ATPase C-terminal" evidence="3">
    <location>
        <begin position="1"/>
        <end position="71"/>
    </location>
</feature>
<keyword evidence="5" id="KW-1185">Reference proteome</keyword>
<dbReference type="GO" id="GO:0005730">
    <property type="term" value="C:nucleolus"/>
    <property type="evidence" value="ECO:0007669"/>
    <property type="project" value="InterPro"/>
</dbReference>
<dbReference type="Pfam" id="PF16212">
    <property type="entry name" value="PhoLip_ATPase_C"/>
    <property type="match status" value="1"/>
</dbReference>
<evidence type="ECO:0000256" key="1">
    <source>
        <dbReference type="ARBA" id="ARBA00004123"/>
    </source>
</evidence>
<accession>A0A5D2LN88</accession>
<comment type="subcellular location">
    <subcellularLocation>
        <location evidence="1">Nucleus</location>
    </subcellularLocation>
</comment>
<dbReference type="InterPro" id="IPR010613">
    <property type="entry name" value="PES"/>
</dbReference>
<organism evidence="4 5">
    <name type="scientific">Gossypium tomentosum</name>
    <name type="common">Hawaiian cotton</name>
    <name type="synonym">Gossypium sandvicense</name>
    <dbReference type="NCBI Taxonomy" id="34277"/>
    <lineage>
        <taxon>Eukaryota</taxon>
        <taxon>Viridiplantae</taxon>
        <taxon>Streptophyta</taxon>
        <taxon>Embryophyta</taxon>
        <taxon>Tracheophyta</taxon>
        <taxon>Spermatophyta</taxon>
        <taxon>Magnoliopsida</taxon>
        <taxon>eudicotyledons</taxon>
        <taxon>Gunneridae</taxon>
        <taxon>Pentapetalae</taxon>
        <taxon>rosids</taxon>
        <taxon>malvids</taxon>
        <taxon>Malvales</taxon>
        <taxon>Malvaceae</taxon>
        <taxon>Malvoideae</taxon>
        <taxon>Gossypium</taxon>
    </lineage>
</organism>
<dbReference type="EMBL" id="CM017625">
    <property type="protein sequence ID" value="TYH80032.1"/>
    <property type="molecule type" value="Genomic_DNA"/>
</dbReference>
<evidence type="ECO:0000259" key="3">
    <source>
        <dbReference type="Pfam" id="PF16212"/>
    </source>
</evidence>
<reference evidence="4 5" key="1">
    <citation type="submission" date="2019-07" db="EMBL/GenBank/DDBJ databases">
        <title>WGS assembly of Gossypium tomentosum.</title>
        <authorList>
            <person name="Chen Z.J."/>
            <person name="Sreedasyam A."/>
            <person name="Ando A."/>
            <person name="Song Q."/>
            <person name="De L."/>
            <person name="Hulse-Kemp A."/>
            <person name="Ding M."/>
            <person name="Ye W."/>
            <person name="Kirkbride R."/>
            <person name="Jenkins J."/>
            <person name="Plott C."/>
            <person name="Lovell J."/>
            <person name="Lin Y.-M."/>
            <person name="Vaughn R."/>
            <person name="Liu B."/>
            <person name="Li W."/>
            <person name="Simpson S."/>
            <person name="Scheffler B."/>
            <person name="Saski C."/>
            <person name="Grover C."/>
            <person name="Hu G."/>
            <person name="Conover J."/>
            <person name="Carlson J."/>
            <person name="Shu S."/>
            <person name="Boston L."/>
            <person name="Williams M."/>
            <person name="Peterson D."/>
            <person name="Mcgee K."/>
            <person name="Jones D."/>
            <person name="Wendel J."/>
            <person name="Stelly D."/>
            <person name="Grimwood J."/>
            <person name="Schmutz J."/>
        </authorList>
    </citation>
    <scope>NUCLEOTIDE SEQUENCE [LARGE SCALE GENOMIC DNA]</scope>
    <source>
        <strain evidence="4">7179.01</strain>
    </source>
</reference>
<dbReference type="InterPro" id="IPR032630">
    <property type="entry name" value="P_typ_ATPase_c"/>
</dbReference>
<evidence type="ECO:0000313" key="5">
    <source>
        <dbReference type="Proteomes" id="UP000322667"/>
    </source>
</evidence>
<evidence type="ECO:0000313" key="4">
    <source>
        <dbReference type="EMBL" id="TYH80032.1"/>
    </source>
</evidence>
<dbReference type="AlphaFoldDB" id="A0A5D2LN88"/>
<keyword evidence="2" id="KW-0472">Membrane</keyword>
<name>A0A5D2LN88_GOSTO</name>
<dbReference type="Proteomes" id="UP000322667">
    <property type="component" value="Chromosome D03"/>
</dbReference>
<keyword evidence="2" id="KW-1133">Transmembrane helix</keyword>
<feature type="transmembrane region" description="Helical" evidence="2">
    <location>
        <begin position="28"/>
        <end position="46"/>
    </location>
</feature>
<protein>
    <recommendedName>
        <fullName evidence="3">P-type ATPase C-terminal domain-containing protein</fullName>
    </recommendedName>
</protein>